<sequence>MVLVYFVSVLVAELFLLGGVFHARYSKLNKRNYLGRLEPLKQAKLILVFLFVTIIVLQVLLPDMKDLLVLGHLPR</sequence>
<keyword evidence="1" id="KW-0812">Transmembrane</keyword>
<gene>
    <name evidence="2" type="ORF">DGG96_07400</name>
</gene>
<reference evidence="2 3" key="1">
    <citation type="submission" date="2018-05" db="EMBL/GenBank/DDBJ databases">
        <title>Legionella qingyii sp.nov., whole genome shotgun sequence.</title>
        <authorList>
            <person name="Wu H."/>
            <person name="Zhu Q."/>
            <person name="Hu C."/>
        </authorList>
    </citation>
    <scope>NUCLEOTIDE SEQUENCE [LARGE SCALE GENOMIC DNA]</scope>
    <source>
        <strain evidence="2 3">HEB18</strain>
    </source>
</reference>
<keyword evidence="1" id="KW-1133">Transmembrane helix</keyword>
<organism evidence="2 3">
    <name type="scientific">Legionella qingyii</name>
    <dbReference type="NCBI Taxonomy" id="2184757"/>
    <lineage>
        <taxon>Bacteria</taxon>
        <taxon>Pseudomonadati</taxon>
        <taxon>Pseudomonadota</taxon>
        <taxon>Gammaproteobacteria</taxon>
        <taxon>Legionellales</taxon>
        <taxon>Legionellaceae</taxon>
        <taxon>Legionella</taxon>
    </lineage>
</organism>
<keyword evidence="1" id="KW-0472">Membrane</keyword>
<dbReference type="Proteomes" id="UP000247152">
    <property type="component" value="Unassembled WGS sequence"/>
</dbReference>
<feature type="transmembrane region" description="Helical" evidence="1">
    <location>
        <begin position="6"/>
        <end position="25"/>
    </location>
</feature>
<accession>A0A317U6Z6</accession>
<evidence type="ECO:0000256" key="1">
    <source>
        <dbReference type="SAM" id="Phobius"/>
    </source>
</evidence>
<evidence type="ECO:0000313" key="3">
    <source>
        <dbReference type="Proteomes" id="UP000247152"/>
    </source>
</evidence>
<protein>
    <submittedName>
        <fullName evidence="2">Uncharacterized protein</fullName>
    </submittedName>
</protein>
<evidence type="ECO:0000313" key="2">
    <source>
        <dbReference type="EMBL" id="PWY56312.1"/>
    </source>
</evidence>
<name>A0A317U6Z6_9GAMM</name>
<dbReference type="EMBL" id="QHJG01000009">
    <property type="protein sequence ID" value="PWY56312.1"/>
    <property type="molecule type" value="Genomic_DNA"/>
</dbReference>
<dbReference type="AlphaFoldDB" id="A0A317U6Z6"/>
<comment type="caution">
    <text evidence="2">The sequence shown here is derived from an EMBL/GenBank/DDBJ whole genome shotgun (WGS) entry which is preliminary data.</text>
</comment>
<feature type="transmembrane region" description="Helical" evidence="1">
    <location>
        <begin position="45"/>
        <end position="61"/>
    </location>
</feature>
<proteinExistence type="predicted"/>